<feature type="compositionally biased region" description="Polar residues" evidence="1">
    <location>
        <begin position="149"/>
        <end position="165"/>
    </location>
</feature>
<proteinExistence type="predicted"/>
<dbReference type="EMBL" id="JARJCM010000064">
    <property type="protein sequence ID" value="KAJ7033621.1"/>
    <property type="molecule type" value="Genomic_DNA"/>
</dbReference>
<reference evidence="2" key="1">
    <citation type="submission" date="2023-03" db="EMBL/GenBank/DDBJ databases">
        <title>Massive genome expansion in bonnet fungi (Mycena s.s.) driven by repeated elements and novel gene families across ecological guilds.</title>
        <authorList>
            <consortium name="Lawrence Berkeley National Laboratory"/>
            <person name="Harder C.B."/>
            <person name="Miyauchi S."/>
            <person name="Viragh M."/>
            <person name="Kuo A."/>
            <person name="Thoen E."/>
            <person name="Andreopoulos B."/>
            <person name="Lu D."/>
            <person name="Skrede I."/>
            <person name="Drula E."/>
            <person name="Henrissat B."/>
            <person name="Morin E."/>
            <person name="Kohler A."/>
            <person name="Barry K."/>
            <person name="LaButti K."/>
            <person name="Morin E."/>
            <person name="Salamov A."/>
            <person name="Lipzen A."/>
            <person name="Mereny Z."/>
            <person name="Hegedus B."/>
            <person name="Baldrian P."/>
            <person name="Stursova M."/>
            <person name="Weitz H."/>
            <person name="Taylor A."/>
            <person name="Grigoriev I.V."/>
            <person name="Nagy L.G."/>
            <person name="Martin F."/>
            <person name="Kauserud H."/>
        </authorList>
    </citation>
    <scope>NUCLEOTIDE SEQUENCE</scope>
    <source>
        <strain evidence="2">CBHHK200</strain>
    </source>
</reference>
<accession>A0AAD6X3L5</accession>
<organism evidence="2 3">
    <name type="scientific">Mycena alexandri</name>
    <dbReference type="NCBI Taxonomy" id="1745969"/>
    <lineage>
        <taxon>Eukaryota</taxon>
        <taxon>Fungi</taxon>
        <taxon>Dikarya</taxon>
        <taxon>Basidiomycota</taxon>
        <taxon>Agaricomycotina</taxon>
        <taxon>Agaricomycetes</taxon>
        <taxon>Agaricomycetidae</taxon>
        <taxon>Agaricales</taxon>
        <taxon>Marasmiineae</taxon>
        <taxon>Mycenaceae</taxon>
        <taxon>Mycena</taxon>
    </lineage>
</organism>
<comment type="caution">
    <text evidence="2">The sequence shown here is derived from an EMBL/GenBank/DDBJ whole genome shotgun (WGS) entry which is preliminary data.</text>
</comment>
<feature type="region of interest" description="Disordered" evidence="1">
    <location>
        <begin position="97"/>
        <end position="211"/>
    </location>
</feature>
<dbReference type="AlphaFoldDB" id="A0AAD6X3L5"/>
<keyword evidence="3" id="KW-1185">Reference proteome</keyword>
<sequence>MAEKLGAGWIHSSIRAEGNDIEGKKMVMRWSNSGVHYYARRYTQSERRELEKVGQSGGNKLANGAQILRGRASLITDWDAARAGIRGMGKKMVRLGEQTRSGANGEGARKRGGVAARRSRMLPAENSPRAKETGQSDVVEKKWREVARQNGSQKGRSQLPTTFENRSWEEERERDRGGAWINRSDFLPSSHHHHQQQGGTIFPEPPPTSRNKCNGFGTKVHASATPTGRRWKGASDDASGVVIPLEDQYFLPRECILRGASATPVVVVIGTPRKYSRRLPYDLHATPTPLCPKFHHSVVAPPPPATPRAAPPTARRLESQTWKAINWVLLNNRPMGTVTLTLLGCHLIPTTNVMSIPIDLSHGNTNFKSVRQPSPLLAPLQFLHASSTLGFLGPSHRSVFSHARHIHTRIVPSKPTEEYSGKNDREKKKDVVRIARTRPRFERGAPEYIERGSGRYYTEISMAGKFNRRSEARSPEVE</sequence>
<evidence type="ECO:0000313" key="2">
    <source>
        <dbReference type="EMBL" id="KAJ7033621.1"/>
    </source>
</evidence>
<name>A0AAD6X3L5_9AGAR</name>
<evidence type="ECO:0000313" key="3">
    <source>
        <dbReference type="Proteomes" id="UP001218188"/>
    </source>
</evidence>
<dbReference type="Proteomes" id="UP001218188">
    <property type="component" value="Unassembled WGS sequence"/>
</dbReference>
<evidence type="ECO:0000256" key="1">
    <source>
        <dbReference type="SAM" id="MobiDB-lite"/>
    </source>
</evidence>
<protein>
    <submittedName>
        <fullName evidence="2">Uncharacterized protein</fullName>
    </submittedName>
</protein>
<feature type="compositionally biased region" description="Basic and acidic residues" evidence="1">
    <location>
        <begin position="128"/>
        <end position="147"/>
    </location>
</feature>
<gene>
    <name evidence="2" type="ORF">C8F04DRAFT_1184060</name>
</gene>
<feature type="compositionally biased region" description="Basic and acidic residues" evidence="1">
    <location>
        <begin position="166"/>
        <end position="177"/>
    </location>
</feature>